<reference evidence="6" key="1">
    <citation type="submission" date="2023-10" db="EMBL/GenBank/DDBJ databases">
        <title>Chromosome-level genome of the transformable northern wattle, Acacia crassicarpa.</title>
        <authorList>
            <person name="Massaro I."/>
            <person name="Sinha N.R."/>
            <person name="Poethig S."/>
            <person name="Leichty A.R."/>
        </authorList>
    </citation>
    <scope>NUCLEOTIDE SEQUENCE</scope>
    <source>
        <strain evidence="6">Acra3RX</strain>
        <tissue evidence="6">Leaf</tissue>
    </source>
</reference>
<dbReference type="SUPFAM" id="SSF48371">
    <property type="entry name" value="ARM repeat"/>
    <property type="match status" value="1"/>
</dbReference>
<evidence type="ECO:0000256" key="3">
    <source>
        <dbReference type="ARBA" id="ARBA00022884"/>
    </source>
</evidence>
<keyword evidence="1" id="KW-0677">Repeat</keyword>
<dbReference type="PANTHER" id="PTHR12537:SF129">
    <property type="entry name" value="PUMILIO HOMOLOG 15-LIKE"/>
    <property type="match status" value="1"/>
</dbReference>
<protein>
    <recommendedName>
        <fullName evidence="5">PUM-HD domain-containing protein</fullName>
    </recommendedName>
</protein>
<feature type="repeat" description="Pumilio" evidence="4">
    <location>
        <begin position="4"/>
        <end position="39"/>
    </location>
</feature>
<dbReference type="InterPro" id="IPR033133">
    <property type="entry name" value="PUM-HD"/>
</dbReference>
<dbReference type="PROSITE" id="PS50303">
    <property type="entry name" value="PUM_HD"/>
    <property type="match status" value="1"/>
</dbReference>
<evidence type="ECO:0000256" key="1">
    <source>
        <dbReference type="ARBA" id="ARBA00022737"/>
    </source>
</evidence>
<dbReference type="Gene3D" id="1.25.10.10">
    <property type="entry name" value="Leucine-rich Repeat Variant"/>
    <property type="match status" value="1"/>
</dbReference>
<dbReference type="InterPro" id="IPR011989">
    <property type="entry name" value="ARM-like"/>
</dbReference>
<dbReference type="Proteomes" id="UP001293593">
    <property type="component" value="Unassembled WGS sequence"/>
</dbReference>
<accession>A0AAE1TGP3</accession>
<evidence type="ECO:0000313" key="7">
    <source>
        <dbReference type="Proteomes" id="UP001293593"/>
    </source>
</evidence>
<dbReference type="InterPro" id="IPR001313">
    <property type="entry name" value="Pumilio_RNA-bd_rpt"/>
</dbReference>
<keyword evidence="2" id="KW-0810">Translation regulation</keyword>
<feature type="domain" description="PUM-HD" evidence="5">
    <location>
        <begin position="1"/>
        <end position="130"/>
    </location>
</feature>
<gene>
    <name evidence="6" type="ORF">QN277_001343</name>
</gene>
<sequence length="161" mass="17916">MVNGLGGGYVELSMDKYASNVVQHLLRFSDQNGVEIIVREIINSPAFLYLLQDCYGNYVAQTALERSGPVDVYCDSKAAIHIASNPVFHKRTKHIEIDLHLVREKLQGGLIDLQHVSSQNQEADMFTKALGKEAHNRLLSKLGTVNVFPAPNLRRSVESNV</sequence>
<dbReference type="GO" id="GO:0003729">
    <property type="term" value="F:mRNA binding"/>
    <property type="evidence" value="ECO:0007669"/>
    <property type="project" value="TreeGrafter"/>
</dbReference>
<dbReference type="GO" id="GO:0006417">
    <property type="term" value="P:regulation of translation"/>
    <property type="evidence" value="ECO:0007669"/>
    <property type="project" value="UniProtKB-KW"/>
</dbReference>
<dbReference type="PROSITE" id="PS50302">
    <property type="entry name" value="PUM"/>
    <property type="match status" value="1"/>
</dbReference>
<comment type="caution">
    <text evidence="6">The sequence shown here is derived from an EMBL/GenBank/DDBJ whole genome shotgun (WGS) entry which is preliminary data.</text>
</comment>
<organism evidence="6 7">
    <name type="scientific">Acacia crassicarpa</name>
    <name type="common">northern wattle</name>
    <dbReference type="NCBI Taxonomy" id="499986"/>
    <lineage>
        <taxon>Eukaryota</taxon>
        <taxon>Viridiplantae</taxon>
        <taxon>Streptophyta</taxon>
        <taxon>Embryophyta</taxon>
        <taxon>Tracheophyta</taxon>
        <taxon>Spermatophyta</taxon>
        <taxon>Magnoliopsida</taxon>
        <taxon>eudicotyledons</taxon>
        <taxon>Gunneridae</taxon>
        <taxon>Pentapetalae</taxon>
        <taxon>rosids</taxon>
        <taxon>fabids</taxon>
        <taxon>Fabales</taxon>
        <taxon>Fabaceae</taxon>
        <taxon>Caesalpinioideae</taxon>
        <taxon>mimosoid clade</taxon>
        <taxon>Acacieae</taxon>
        <taxon>Acacia</taxon>
    </lineage>
</organism>
<dbReference type="GO" id="GO:0005737">
    <property type="term" value="C:cytoplasm"/>
    <property type="evidence" value="ECO:0007669"/>
    <property type="project" value="TreeGrafter"/>
</dbReference>
<dbReference type="Pfam" id="PF00806">
    <property type="entry name" value="PUF"/>
    <property type="match status" value="2"/>
</dbReference>
<evidence type="ECO:0000259" key="5">
    <source>
        <dbReference type="PROSITE" id="PS50303"/>
    </source>
</evidence>
<dbReference type="CDD" id="cd09272">
    <property type="entry name" value="RNase_HI_RT_Ty1"/>
    <property type="match status" value="1"/>
</dbReference>
<name>A0AAE1TGP3_9FABA</name>
<dbReference type="AlphaFoldDB" id="A0AAE1TGP3"/>
<proteinExistence type="predicted"/>
<dbReference type="SMART" id="SM00025">
    <property type="entry name" value="Pumilio"/>
    <property type="match status" value="2"/>
</dbReference>
<dbReference type="PANTHER" id="PTHR12537">
    <property type="entry name" value="RNA BINDING PROTEIN PUMILIO-RELATED"/>
    <property type="match status" value="1"/>
</dbReference>
<keyword evidence="3" id="KW-0694">RNA-binding</keyword>
<keyword evidence="7" id="KW-1185">Reference proteome</keyword>
<evidence type="ECO:0000313" key="6">
    <source>
        <dbReference type="EMBL" id="KAK4284522.1"/>
    </source>
</evidence>
<evidence type="ECO:0000256" key="4">
    <source>
        <dbReference type="PROSITE-ProRule" id="PRU00317"/>
    </source>
</evidence>
<dbReference type="InterPro" id="IPR016024">
    <property type="entry name" value="ARM-type_fold"/>
</dbReference>
<dbReference type="EMBL" id="JAWXYG010000001">
    <property type="protein sequence ID" value="KAK4284522.1"/>
    <property type="molecule type" value="Genomic_DNA"/>
</dbReference>
<evidence type="ECO:0000256" key="2">
    <source>
        <dbReference type="ARBA" id="ARBA00022845"/>
    </source>
</evidence>